<dbReference type="OrthoDB" id="5818039at2759"/>
<proteinExistence type="predicted"/>
<reference evidence="2" key="1">
    <citation type="submission" date="2020-12" db="UniProtKB">
        <authorList>
            <consortium name="WormBaseParasite"/>
        </authorList>
    </citation>
    <scope>IDENTIFICATION</scope>
    <source>
        <strain evidence="2">MHco3</strain>
    </source>
</reference>
<evidence type="ECO:0000313" key="2">
    <source>
        <dbReference type="WBParaSite" id="HCON_00095860-00001"/>
    </source>
</evidence>
<dbReference type="Proteomes" id="UP000025227">
    <property type="component" value="Unplaced"/>
</dbReference>
<organism evidence="1 2">
    <name type="scientific">Haemonchus contortus</name>
    <name type="common">Barber pole worm</name>
    <dbReference type="NCBI Taxonomy" id="6289"/>
    <lineage>
        <taxon>Eukaryota</taxon>
        <taxon>Metazoa</taxon>
        <taxon>Ecdysozoa</taxon>
        <taxon>Nematoda</taxon>
        <taxon>Chromadorea</taxon>
        <taxon>Rhabditida</taxon>
        <taxon>Rhabditina</taxon>
        <taxon>Rhabditomorpha</taxon>
        <taxon>Strongyloidea</taxon>
        <taxon>Trichostrongylidae</taxon>
        <taxon>Haemonchus</taxon>
    </lineage>
</organism>
<evidence type="ECO:0000313" key="1">
    <source>
        <dbReference type="Proteomes" id="UP000025227"/>
    </source>
</evidence>
<dbReference type="AlphaFoldDB" id="A0A7I5E9X8"/>
<accession>A0A7I5E9X8</accession>
<sequence length="134" mass="15394">MEAKDIMYDVIGLIETREEKCPCQHALGHVHRFVRKLDSPNRTLAINDVWPNSSSNNIRCLRTNIKLRRRGVGGVLYGSDDFNAKIGYRRTAEELHIGTHGMGWNEQGGRLHELVISTHIKRDNSHFQKPSHLR</sequence>
<dbReference type="WBParaSite" id="HCON_00095860-00001">
    <property type="protein sequence ID" value="HCON_00095860-00001"/>
    <property type="gene ID" value="HCON_00095860"/>
</dbReference>
<keyword evidence="1" id="KW-1185">Reference proteome</keyword>
<name>A0A7I5E9X8_HAECO</name>
<protein>
    <submittedName>
        <fullName evidence="2">Reverse transcriptase</fullName>
    </submittedName>
</protein>